<dbReference type="Proteomes" id="UP000199076">
    <property type="component" value="Unassembled WGS sequence"/>
</dbReference>
<dbReference type="Pfam" id="PF01042">
    <property type="entry name" value="Ribonuc_L-PSP"/>
    <property type="match status" value="1"/>
</dbReference>
<dbReference type="InterPro" id="IPR035959">
    <property type="entry name" value="RutC-like_sf"/>
</dbReference>
<sequence>MNRQHVSSGTEWEEQVGYSRAVRTGDRVVVSGTTATDDDGDPVAVGDPYEQARRALEIVESALAEAVVGSA</sequence>
<name>A0A1G7GJM5_9EURY</name>
<keyword evidence="2" id="KW-1185">Reference proteome</keyword>
<dbReference type="EMBL" id="FNBK01000002">
    <property type="protein sequence ID" value="SDE88337.1"/>
    <property type="molecule type" value="Genomic_DNA"/>
</dbReference>
<dbReference type="SUPFAM" id="SSF55298">
    <property type="entry name" value="YjgF-like"/>
    <property type="match status" value="1"/>
</dbReference>
<protein>
    <submittedName>
        <fullName evidence="1">Endoribonuclease L-PSP</fullName>
    </submittedName>
</protein>
<accession>A0A1G7GJM5</accession>
<gene>
    <name evidence="1" type="ORF">SAMN05216218_10272</name>
</gene>
<dbReference type="PANTHER" id="PTHR43857">
    <property type="entry name" value="BLR7761 PROTEIN"/>
    <property type="match status" value="1"/>
</dbReference>
<dbReference type="PANTHER" id="PTHR43857:SF1">
    <property type="entry name" value="YJGH FAMILY PROTEIN"/>
    <property type="match status" value="1"/>
</dbReference>
<organism evidence="1 2">
    <name type="scientific">Halorientalis regularis</name>
    <dbReference type="NCBI Taxonomy" id="660518"/>
    <lineage>
        <taxon>Archaea</taxon>
        <taxon>Methanobacteriati</taxon>
        <taxon>Methanobacteriota</taxon>
        <taxon>Stenosarchaea group</taxon>
        <taxon>Halobacteria</taxon>
        <taxon>Halobacteriales</taxon>
        <taxon>Haloarculaceae</taxon>
        <taxon>Halorientalis</taxon>
    </lineage>
</organism>
<reference evidence="2" key="1">
    <citation type="submission" date="2016-10" db="EMBL/GenBank/DDBJ databases">
        <authorList>
            <person name="Varghese N."/>
            <person name="Submissions S."/>
        </authorList>
    </citation>
    <scope>NUCLEOTIDE SEQUENCE [LARGE SCALE GENOMIC DNA]</scope>
    <source>
        <strain evidence="2">IBRC-M 10760</strain>
    </source>
</reference>
<dbReference type="InterPro" id="IPR006175">
    <property type="entry name" value="YjgF/YER057c/UK114"/>
</dbReference>
<evidence type="ECO:0000313" key="2">
    <source>
        <dbReference type="Proteomes" id="UP000199076"/>
    </source>
</evidence>
<dbReference type="Gene3D" id="3.30.1330.40">
    <property type="entry name" value="RutC-like"/>
    <property type="match status" value="1"/>
</dbReference>
<dbReference type="STRING" id="660518.SAMN05216218_10272"/>
<evidence type="ECO:0000313" key="1">
    <source>
        <dbReference type="EMBL" id="SDE88337.1"/>
    </source>
</evidence>
<dbReference type="AlphaFoldDB" id="A0A1G7GJM5"/>
<proteinExistence type="predicted"/>